<evidence type="ECO:0000256" key="2">
    <source>
        <dbReference type="ARBA" id="ARBA00004532"/>
    </source>
</evidence>
<keyword evidence="3" id="KW-1052">Target cell membrane</keyword>
<dbReference type="AlphaFoldDB" id="A0A3B3Z696"/>
<keyword evidence="4" id="KW-0472">Membrane</keyword>
<keyword evidence="7" id="KW-1185">Reference proteome</keyword>
<dbReference type="InterPro" id="IPR050677">
    <property type="entry name" value="Actinoporin_PFT"/>
</dbReference>
<dbReference type="GO" id="GO:0044218">
    <property type="term" value="C:other organism cell membrane"/>
    <property type="evidence" value="ECO:0007669"/>
    <property type="project" value="UniProtKB-KW"/>
</dbReference>
<dbReference type="GO" id="GO:0015267">
    <property type="term" value="F:channel activity"/>
    <property type="evidence" value="ECO:0007669"/>
    <property type="project" value="InterPro"/>
</dbReference>
<evidence type="ECO:0000313" key="6">
    <source>
        <dbReference type="Ensembl" id="ENSPMEP00000034875.1"/>
    </source>
</evidence>
<organism evidence="6 7">
    <name type="scientific">Poecilia mexicana</name>
    <dbReference type="NCBI Taxonomy" id="48701"/>
    <lineage>
        <taxon>Eukaryota</taxon>
        <taxon>Metazoa</taxon>
        <taxon>Chordata</taxon>
        <taxon>Craniata</taxon>
        <taxon>Vertebrata</taxon>
        <taxon>Euteleostomi</taxon>
        <taxon>Actinopterygii</taxon>
        <taxon>Neopterygii</taxon>
        <taxon>Teleostei</taxon>
        <taxon>Neoteleostei</taxon>
        <taxon>Acanthomorphata</taxon>
        <taxon>Ovalentaria</taxon>
        <taxon>Atherinomorphae</taxon>
        <taxon>Cyprinodontiformes</taxon>
        <taxon>Poeciliidae</taxon>
        <taxon>Poeciliinae</taxon>
        <taxon>Poecilia</taxon>
    </lineage>
</organism>
<dbReference type="InterPro" id="IPR009104">
    <property type="entry name" value="Anemon_actinoporin-like"/>
</dbReference>
<evidence type="ECO:0000256" key="4">
    <source>
        <dbReference type="ARBA" id="ARBA00023298"/>
    </source>
</evidence>
<reference evidence="6" key="2">
    <citation type="submission" date="2025-09" db="UniProtKB">
        <authorList>
            <consortium name="Ensembl"/>
        </authorList>
    </citation>
    <scope>IDENTIFICATION</scope>
</reference>
<accession>A0A3B3Z696</accession>
<dbReference type="Proteomes" id="UP000261480">
    <property type="component" value="Unplaced"/>
</dbReference>
<evidence type="ECO:0000313" key="7">
    <source>
        <dbReference type="Proteomes" id="UP000261480"/>
    </source>
</evidence>
<evidence type="ECO:0000256" key="5">
    <source>
        <dbReference type="ARBA" id="ARBA00023331"/>
    </source>
</evidence>
<proteinExistence type="predicted"/>
<dbReference type="GO" id="GO:0042151">
    <property type="term" value="C:nematocyst"/>
    <property type="evidence" value="ECO:0007669"/>
    <property type="project" value="UniProtKB-SubCell"/>
</dbReference>
<sequence length="184" mass="20655">MNEFQILMGHTSFILVKVLKMPLPTQRQCTVEIQNKSSSLKLCEPLVYVFKGNCESPLPPTLSPSESGSALFIKKVYTASGSAGVFMYNIVQKSNDEIKGRLAVMFSVPFDFNIFCNWYAVGIFSKDKLCDDDLYNEMYYAAQNDFIRGKANGPSLTHKKGEMTIRASMSDSFKPVLKLELCDD</sequence>
<dbReference type="GO" id="GO:0051715">
    <property type="term" value="P:cytolysis in another organism"/>
    <property type="evidence" value="ECO:0007669"/>
    <property type="project" value="InterPro"/>
</dbReference>
<keyword evidence="5" id="KW-0166">Nematocyst</keyword>
<dbReference type="InterPro" id="IPR015926">
    <property type="entry name" value="Cytolysin/lectin"/>
</dbReference>
<comment type="subcellular location">
    <subcellularLocation>
        <location evidence="2">Nematocyst</location>
    </subcellularLocation>
    <subcellularLocation>
        <location evidence="1">Target cell membrane</location>
    </subcellularLocation>
</comment>
<dbReference type="GO" id="GO:0046930">
    <property type="term" value="C:pore complex"/>
    <property type="evidence" value="ECO:0007669"/>
    <property type="project" value="InterPro"/>
</dbReference>
<dbReference type="Pfam" id="PF06369">
    <property type="entry name" value="Anemone_cytotox"/>
    <property type="match status" value="1"/>
</dbReference>
<evidence type="ECO:0000256" key="3">
    <source>
        <dbReference type="ARBA" id="ARBA00022537"/>
    </source>
</evidence>
<dbReference type="PANTHER" id="PTHR40388">
    <property type="entry name" value="BRYOPORIN"/>
    <property type="match status" value="1"/>
</dbReference>
<evidence type="ECO:0000256" key="1">
    <source>
        <dbReference type="ARBA" id="ARBA00004175"/>
    </source>
</evidence>
<dbReference type="GO" id="GO:0046931">
    <property type="term" value="P:pore complex assembly"/>
    <property type="evidence" value="ECO:0007669"/>
    <property type="project" value="InterPro"/>
</dbReference>
<protein>
    <submittedName>
        <fullName evidence="6">Uncharacterized protein</fullName>
    </submittedName>
</protein>
<dbReference type="SUPFAM" id="SSF63724">
    <property type="entry name" value="Cytolysin/lectin"/>
    <property type="match status" value="1"/>
</dbReference>
<name>A0A3B3Z696_9TELE</name>
<keyword evidence="4" id="KW-1053">Target membrane</keyword>
<dbReference type="PANTHER" id="PTHR40388:SF2">
    <property type="entry name" value="ACTINOPORIN-LIKE PROTEIN"/>
    <property type="match status" value="1"/>
</dbReference>
<dbReference type="GO" id="GO:0006812">
    <property type="term" value="P:monoatomic cation transport"/>
    <property type="evidence" value="ECO:0007669"/>
    <property type="project" value="InterPro"/>
</dbReference>
<reference evidence="6" key="1">
    <citation type="submission" date="2025-08" db="UniProtKB">
        <authorList>
            <consortium name="Ensembl"/>
        </authorList>
    </citation>
    <scope>IDENTIFICATION</scope>
</reference>
<dbReference type="Gene3D" id="2.60.270.20">
    <property type="entry name" value="Cytolysin/lectin"/>
    <property type="match status" value="1"/>
</dbReference>
<dbReference type="Ensembl" id="ENSPMET00000035335.1">
    <property type="protein sequence ID" value="ENSPMEP00000034875.1"/>
    <property type="gene ID" value="ENSPMEG00000024242.1"/>
</dbReference>